<gene>
    <name evidence="2" type="ORF">A4S15_01195</name>
</gene>
<evidence type="ECO:0000256" key="1">
    <source>
        <dbReference type="SAM" id="MobiDB-lite"/>
    </source>
</evidence>
<accession>A0A1W9HS39</accession>
<reference evidence="2 3" key="1">
    <citation type="journal article" date="2017" name="Water Res.">
        <title>Comammox in drinking water systems.</title>
        <authorList>
            <person name="Wang Y."/>
            <person name="Ma L."/>
            <person name="Mao Y."/>
            <person name="Jiang X."/>
            <person name="Xia Y."/>
            <person name="Yu K."/>
            <person name="Li B."/>
            <person name="Zhang T."/>
        </authorList>
    </citation>
    <scope>NUCLEOTIDE SEQUENCE [LARGE SCALE GENOMIC DNA]</scope>
    <source>
        <strain evidence="2">SG_bin8</strain>
    </source>
</reference>
<proteinExistence type="predicted"/>
<dbReference type="RefSeq" id="WP_376801084.1">
    <property type="nucleotide sequence ID" value="NZ_DBNB01000024.1"/>
</dbReference>
<sequence length="321" mass="34540">MSNDILSEQDYEAIEAAVMETERGRWFLREYAARNRVASTSEILDVLSRIESRLAAAPATRPEAQTPAPAALISAPPQPAVDISVISGLIAAARGEMAALREEAHHNGRTLREGRDFDAISAASDNAINSVLNAAERIQELSWILRERGMEAASCDELDQRASEIYLACSFQDMASRRLEALVETLVQIDTHVASSTGLIQSAPGNEAAHPVVSPTLADTTEWEIEAVALHAPRPQSSMAAAVDVMAAPSHPVTQMNVPSTTPPVASPVMNEPRPRRSSPHQAGNLALSHDDDVLEMTAPAMQSGINYDELSFSEKIALFS</sequence>
<evidence type="ECO:0008006" key="4">
    <source>
        <dbReference type="Google" id="ProtNLM"/>
    </source>
</evidence>
<protein>
    <recommendedName>
        <fullName evidence="4">Chemotaxis protein CheZ</fullName>
    </recommendedName>
</protein>
<dbReference type="SUPFAM" id="SSF75708">
    <property type="entry name" value="Chemotaxis phosphatase CheZ"/>
    <property type="match status" value="1"/>
</dbReference>
<dbReference type="Gene3D" id="1.10.287.500">
    <property type="entry name" value="Helix hairpin bin"/>
    <property type="match status" value="1"/>
</dbReference>
<organism evidence="2 3">
    <name type="scientific">Candidatus Raskinella chloraquaticus</name>
    <dbReference type="NCBI Taxonomy" id="1951219"/>
    <lineage>
        <taxon>Bacteria</taxon>
        <taxon>Pseudomonadati</taxon>
        <taxon>Pseudomonadota</taxon>
        <taxon>Alphaproteobacteria</taxon>
        <taxon>Hyphomicrobiales</taxon>
        <taxon>Phreatobacteraceae</taxon>
        <taxon>Candidatus Raskinella</taxon>
    </lineage>
</organism>
<comment type="caution">
    <text evidence="2">The sequence shown here is derived from an EMBL/GenBank/DDBJ whole genome shotgun (WGS) entry which is preliminary data.</text>
</comment>
<feature type="region of interest" description="Disordered" evidence="1">
    <location>
        <begin position="252"/>
        <end position="286"/>
    </location>
</feature>
<dbReference type="AlphaFoldDB" id="A0A1W9HS39"/>
<dbReference type="Proteomes" id="UP000192872">
    <property type="component" value="Unassembled WGS sequence"/>
</dbReference>
<dbReference type="EMBL" id="LWDL01000027">
    <property type="protein sequence ID" value="OQW50071.1"/>
    <property type="molecule type" value="Genomic_DNA"/>
</dbReference>
<dbReference type="STRING" id="1827387.A4S15_01195"/>
<evidence type="ECO:0000313" key="3">
    <source>
        <dbReference type="Proteomes" id="UP000192872"/>
    </source>
</evidence>
<name>A0A1W9HS39_9HYPH</name>
<evidence type="ECO:0000313" key="2">
    <source>
        <dbReference type="EMBL" id="OQW50071.1"/>
    </source>
</evidence>